<protein>
    <submittedName>
        <fullName evidence="3">RNA-directed DNA polymerase</fullName>
    </submittedName>
</protein>
<dbReference type="Gene3D" id="3.60.10.10">
    <property type="entry name" value="Endonuclease/exonuclease/phosphatase"/>
    <property type="match status" value="1"/>
</dbReference>
<keyword evidence="1" id="KW-0175">Coiled coil</keyword>
<dbReference type="InterPro" id="IPR026960">
    <property type="entry name" value="RVT-Znf"/>
</dbReference>
<feature type="coiled-coil region" evidence="1">
    <location>
        <begin position="257"/>
        <end position="284"/>
    </location>
</feature>
<dbReference type="Pfam" id="PF00078">
    <property type="entry name" value="RVT_1"/>
    <property type="match status" value="1"/>
</dbReference>
<evidence type="ECO:0000259" key="2">
    <source>
        <dbReference type="PROSITE" id="PS50878"/>
    </source>
</evidence>
<organism evidence="3 4">
    <name type="scientific">Tanacetum coccineum</name>
    <dbReference type="NCBI Taxonomy" id="301880"/>
    <lineage>
        <taxon>Eukaryota</taxon>
        <taxon>Viridiplantae</taxon>
        <taxon>Streptophyta</taxon>
        <taxon>Embryophyta</taxon>
        <taxon>Tracheophyta</taxon>
        <taxon>Spermatophyta</taxon>
        <taxon>Magnoliopsida</taxon>
        <taxon>eudicotyledons</taxon>
        <taxon>Gunneridae</taxon>
        <taxon>Pentapetalae</taxon>
        <taxon>asterids</taxon>
        <taxon>campanulids</taxon>
        <taxon>Asterales</taxon>
        <taxon>Asteraceae</taxon>
        <taxon>Asteroideae</taxon>
        <taxon>Anthemideae</taxon>
        <taxon>Anthemidinae</taxon>
        <taxon>Tanacetum</taxon>
    </lineage>
</organism>
<dbReference type="InterPro" id="IPR043502">
    <property type="entry name" value="DNA/RNA_pol_sf"/>
</dbReference>
<proteinExistence type="predicted"/>
<dbReference type="PANTHER" id="PTHR33116:SF79">
    <property type="entry name" value="REVERSE TRANSCRIPTASE DOMAIN, ZINC FINGER, CCHC-TYPE-RELATED"/>
    <property type="match status" value="1"/>
</dbReference>
<dbReference type="Pfam" id="PF03372">
    <property type="entry name" value="Exo_endo_phos"/>
    <property type="match status" value="1"/>
</dbReference>
<feature type="domain" description="Reverse transcriptase" evidence="2">
    <location>
        <begin position="459"/>
        <end position="737"/>
    </location>
</feature>
<dbReference type="Pfam" id="PF13966">
    <property type="entry name" value="zf-RVT"/>
    <property type="match status" value="1"/>
</dbReference>
<dbReference type="InterPro" id="IPR036691">
    <property type="entry name" value="Endo/exonu/phosph_ase_sf"/>
</dbReference>
<dbReference type="InterPro" id="IPR005135">
    <property type="entry name" value="Endo/exonuclease/phosphatase"/>
</dbReference>
<accession>A0ABQ4ZXH3</accession>
<sequence>MWIKDLCLKHNVHFLGIQESKMTRLELFRIKSMWGNYAFDYACSMARGLSGGLISIWDPNMFSKNSIWCDDSFIIIKGNWKNVVGDCFMVNIYGPQDHVSKLALWNRLTDFMHHHNGSYIMFGDMNAVRNAQERFGTTLNSIEADHFNSFIDSTGLVDLPIGGRSFTWMNKAGTKLSKLDRFLISEDVTIRLPDVRITALDRLWSDHNPILLHIDKTDFGPTPFKLYNSWLLRDGFDNLIKEEWELLDSNLKCHEKFRRLKDKIKQWSNNIKTLERNRKTVALEEINSIEKRIDEGSAMPSDNDHRLILLQEIEKIDKFASMDIIQKAHVKWDIEGDENSKFFHGLINQKRRNQMINGIMVEGNWITNPCLIKDAFLQFYKRKFQAQDSQVMFSNLPHSHSLNCMDRETLERQVTLEEIKEAVWDCGSSKAPGPDGYSFAFVKKYWGTIQKDLYDFVNLFFASCVMPNGANSSFFTLIPKVNNPTLITDFRPISLIGIHYKIIAKILANRLSKVIDKIVSKEQSAFIAGRQILDGPVILSEIIEWYKKRKKKLLIFKVDFEKAFDSISWNYLIHILDSFGFGNKWCSWIKACLNSSRASILINGSPTSEFSIKRGLRQGDPLSPFLFILVMEGLHNAFEEAVGNGLITGVNIKNSTINVSHLFYADDVIITTDWNAKDMDNIIRVLHVFYLASGLKINIHKSNIYGIGVNKDEVLSMASNAGCIAGDIPFNYLGLPIGSNMKSIASWKTLVDRFHMRLSSWKANLLSIGGRLTLIKSVLGSLGIYYLSIFRAPESVLQDLERIRAKFFWGGNKDENKMAWVKWPIILNSFDKGGLNIGSLKAFNLALLQKWRWRLLSSPNALWVKVIKAYHGQEGGFDTNGCSFKGNWANIVGSSNFLHSKGIILSNTFCFKAGCGTRIRFWKDIWVGETPLFTRYNRLYRLDQDKDCLIIDRINNGQWSWNWSRTNLGVRNLAYLRDMLNEIGQLNIDVNEDTCTWSLGPNGTFTVKDARYRIDQNILPTLAHATTWDKSIPRKVNVFMWRLSLDRLLHRLNLSSCGMDIPAISCPSCNANVESANHIFFECDIATDMWKLVFRWCDIPFFQASSWDSFNDWIISWHASKEKKHRFYVITTSVLWWLWRNRNSVTFNSQPLRKSYILHFRILCMICYFIKLIHEVCYKIVSSGWLSMR</sequence>
<dbReference type="SUPFAM" id="SSF56219">
    <property type="entry name" value="DNase I-like"/>
    <property type="match status" value="1"/>
</dbReference>
<evidence type="ECO:0000256" key="1">
    <source>
        <dbReference type="SAM" id="Coils"/>
    </source>
</evidence>
<keyword evidence="4" id="KW-1185">Reference proteome</keyword>
<name>A0ABQ4ZXH3_9ASTR</name>
<dbReference type="PANTHER" id="PTHR33116">
    <property type="entry name" value="REVERSE TRANSCRIPTASE ZINC-BINDING DOMAIN-CONTAINING PROTEIN-RELATED-RELATED"/>
    <property type="match status" value="1"/>
</dbReference>
<keyword evidence="3" id="KW-0695">RNA-directed DNA polymerase</keyword>
<dbReference type="InterPro" id="IPR000477">
    <property type="entry name" value="RT_dom"/>
</dbReference>
<dbReference type="Proteomes" id="UP001151760">
    <property type="component" value="Unassembled WGS sequence"/>
</dbReference>
<gene>
    <name evidence="3" type="ORF">Tco_0801149</name>
</gene>
<reference evidence="3" key="1">
    <citation type="journal article" date="2022" name="Int. J. Mol. Sci.">
        <title>Draft Genome of Tanacetum Coccineum: Genomic Comparison of Closely Related Tanacetum-Family Plants.</title>
        <authorList>
            <person name="Yamashiro T."/>
            <person name="Shiraishi A."/>
            <person name="Nakayama K."/>
            <person name="Satake H."/>
        </authorList>
    </citation>
    <scope>NUCLEOTIDE SEQUENCE</scope>
</reference>
<dbReference type="SUPFAM" id="SSF56672">
    <property type="entry name" value="DNA/RNA polymerases"/>
    <property type="match status" value="1"/>
</dbReference>
<comment type="caution">
    <text evidence="3">The sequence shown here is derived from an EMBL/GenBank/DDBJ whole genome shotgun (WGS) entry which is preliminary data.</text>
</comment>
<dbReference type="GO" id="GO:0003964">
    <property type="term" value="F:RNA-directed DNA polymerase activity"/>
    <property type="evidence" value="ECO:0007669"/>
    <property type="project" value="UniProtKB-KW"/>
</dbReference>
<evidence type="ECO:0000313" key="3">
    <source>
        <dbReference type="EMBL" id="GJS94181.1"/>
    </source>
</evidence>
<dbReference type="CDD" id="cd01650">
    <property type="entry name" value="RT_nLTR_like"/>
    <property type="match status" value="1"/>
</dbReference>
<keyword evidence="3" id="KW-0548">Nucleotidyltransferase</keyword>
<evidence type="ECO:0000313" key="4">
    <source>
        <dbReference type="Proteomes" id="UP001151760"/>
    </source>
</evidence>
<dbReference type="PROSITE" id="PS50878">
    <property type="entry name" value="RT_POL"/>
    <property type="match status" value="1"/>
</dbReference>
<keyword evidence="3" id="KW-0808">Transferase</keyword>
<dbReference type="EMBL" id="BQNB010011712">
    <property type="protein sequence ID" value="GJS94181.1"/>
    <property type="molecule type" value="Genomic_DNA"/>
</dbReference>
<reference evidence="3" key="2">
    <citation type="submission" date="2022-01" db="EMBL/GenBank/DDBJ databases">
        <authorList>
            <person name="Yamashiro T."/>
            <person name="Shiraishi A."/>
            <person name="Satake H."/>
            <person name="Nakayama K."/>
        </authorList>
    </citation>
    <scope>NUCLEOTIDE SEQUENCE</scope>
</reference>